<evidence type="ECO:0000313" key="5">
    <source>
        <dbReference type="Proteomes" id="UP001501237"/>
    </source>
</evidence>
<dbReference type="SUPFAM" id="SSF52540">
    <property type="entry name" value="P-loop containing nucleoside triphosphate hydrolases"/>
    <property type="match status" value="1"/>
</dbReference>
<feature type="transmembrane region" description="Helical" evidence="2">
    <location>
        <begin position="483"/>
        <end position="508"/>
    </location>
</feature>
<dbReference type="Proteomes" id="UP001501237">
    <property type="component" value="Unassembled WGS sequence"/>
</dbReference>
<dbReference type="EMBL" id="BAAAUV010000021">
    <property type="protein sequence ID" value="GAA3230938.1"/>
    <property type="molecule type" value="Genomic_DNA"/>
</dbReference>
<keyword evidence="2" id="KW-1133">Transmembrane helix</keyword>
<sequence>MNELQALGAAILDAFPQVLQAVGDDLTGARRSLLEDGRRLLESGRYNVVVCGEFGRGKSSLLNTLVGRPGLFPVDTAATTSVITILRWDERERAVVTFLEGPDGNAPEPLEIPLSSVASYATEQGNPENREGVLQIEMTAPIEELRGGLVLVDTPGTGSTDPGHTAATRAFLPSADAILFVATASESLSQVELDFLKLALEQCPTVVTAITMIDREEDPGPAIGRARARIGAVAGVPPEELVVVGVSAHRKRRALTRGDAGLLDRSGFPDLDRALWEGLTMTCGRARAERALDALDTALAEAFAPLANELAALHDDTAFQRVDAELRRARERSRELSSQGSRWRSDLRVDLDTAARGIRARMQDDFDAVTDDLRTALESEIAFTDPGRLVGDVSAGLIDTVNRAGIALAERAVELADRYSERTMTRLTASDVPAGPAPVLKSVREAPARPRQGPSRFARLRELMAGGNAIRGPAAIIGGAIGLAVPGVGVVVGVGVGGAIGQIVGWLGGHREMARKRRELARHEQLEHLRGELGLMVGAARRKAERDFTEQVARCREVLVKELERELEAAEQSQQRSILRLTELRESGGRRRGAHSAELGVQAERYAVLRRRLGALRERTAALDPAAGARPPRGE</sequence>
<dbReference type="PANTHER" id="PTHR43681">
    <property type="entry name" value="TRANSMEMBRANE GTPASE FZO"/>
    <property type="match status" value="1"/>
</dbReference>
<accession>A0ABP6QHE4</accession>
<feature type="coiled-coil region" evidence="1">
    <location>
        <begin position="553"/>
        <end position="580"/>
    </location>
</feature>
<evidence type="ECO:0000256" key="1">
    <source>
        <dbReference type="SAM" id="Coils"/>
    </source>
</evidence>
<feature type="domain" description="Dynamin N-terminal" evidence="3">
    <location>
        <begin position="48"/>
        <end position="201"/>
    </location>
</feature>
<keyword evidence="2" id="KW-0472">Membrane</keyword>
<proteinExistence type="predicted"/>
<organism evidence="4 5">
    <name type="scientific">Actinocorallia longicatena</name>
    <dbReference type="NCBI Taxonomy" id="111803"/>
    <lineage>
        <taxon>Bacteria</taxon>
        <taxon>Bacillati</taxon>
        <taxon>Actinomycetota</taxon>
        <taxon>Actinomycetes</taxon>
        <taxon>Streptosporangiales</taxon>
        <taxon>Thermomonosporaceae</taxon>
        <taxon>Actinocorallia</taxon>
    </lineage>
</organism>
<reference evidence="5" key="1">
    <citation type="journal article" date="2019" name="Int. J. Syst. Evol. Microbiol.">
        <title>The Global Catalogue of Microorganisms (GCM) 10K type strain sequencing project: providing services to taxonomists for standard genome sequencing and annotation.</title>
        <authorList>
            <consortium name="The Broad Institute Genomics Platform"/>
            <consortium name="The Broad Institute Genome Sequencing Center for Infectious Disease"/>
            <person name="Wu L."/>
            <person name="Ma J."/>
        </authorList>
    </citation>
    <scope>NUCLEOTIDE SEQUENCE [LARGE SCALE GENOMIC DNA]</scope>
    <source>
        <strain evidence="5">JCM 9377</strain>
    </source>
</reference>
<protein>
    <recommendedName>
        <fullName evidence="3">Dynamin N-terminal domain-containing protein</fullName>
    </recommendedName>
</protein>
<evidence type="ECO:0000313" key="4">
    <source>
        <dbReference type="EMBL" id="GAA3230938.1"/>
    </source>
</evidence>
<dbReference type="Pfam" id="PF00350">
    <property type="entry name" value="Dynamin_N"/>
    <property type="match status" value="1"/>
</dbReference>
<evidence type="ECO:0000259" key="3">
    <source>
        <dbReference type="Pfam" id="PF00350"/>
    </source>
</evidence>
<dbReference type="InterPro" id="IPR051943">
    <property type="entry name" value="TRAFAC_Dynamin-like_GTPase"/>
</dbReference>
<gene>
    <name evidence="4" type="ORF">GCM10010468_61770</name>
</gene>
<dbReference type="RefSeq" id="WP_344835374.1">
    <property type="nucleotide sequence ID" value="NZ_BAAAUV010000021.1"/>
</dbReference>
<dbReference type="InterPro" id="IPR027417">
    <property type="entry name" value="P-loop_NTPase"/>
</dbReference>
<name>A0ABP6QHE4_9ACTN</name>
<evidence type="ECO:0000256" key="2">
    <source>
        <dbReference type="SAM" id="Phobius"/>
    </source>
</evidence>
<dbReference type="PANTHER" id="PTHR43681:SF1">
    <property type="entry name" value="SARCALUMENIN"/>
    <property type="match status" value="1"/>
</dbReference>
<keyword evidence="5" id="KW-1185">Reference proteome</keyword>
<dbReference type="InterPro" id="IPR045063">
    <property type="entry name" value="Dynamin_N"/>
</dbReference>
<comment type="caution">
    <text evidence="4">The sequence shown here is derived from an EMBL/GenBank/DDBJ whole genome shotgun (WGS) entry which is preliminary data.</text>
</comment>
<dbReference type="Gene3D" id="3.40.50.300">
    <property type="entry name" value="P-loop containing nucleotide triphosphate hydrolases"/>
    <property type="match status" value="1"/>
</dbReference>
<dbReference type="CDD" id="cd09912">
    <property type="entry name" value="DLP_2"/>
    <property type="match status" value="1"/>
</dbReference>
<keyword evidence="2" id="KW-0812">Transmembrane</keyword>
<keyword evidence="1" id="KW-0175">Coiled coil</keyword>